<accession>M2Q3Y6</accession>
<organism evidence="1 2">
    <name type="scientific">Ceriporiopsis subvermispora (strain B)</name>
    <name type="common">White-rot fungus</name>
    <name type="synonym">Gelatoporia subvermispora</name>
    <dbReference type="NCBI Taxonomy" id="914234"/>
    <lineage>
        <taxon>Eukaryota</taxon>
        <taxon>Fungi</taxon>
        <taxon>Dikarya</taxon>
        <taxon>Basidiomycota</taxon>
        <taxon>Agaricomycotina</taxon>
        <taxon>Agaricomycetes</taxon>
        <taxon>Polyporales</taxon>
        <taxon>Gelatoporiaceae</taxon>
        <taxon>Gelatoporia</taxon>
    </lineage>
</organism>
<dbReference type="HOGENOM" id="CLU_1618800_0_0_1"/>
<reference evidence="1 2" key="1">
    <citation type="journal article" date="2012" name="Proc. Natl. Acad. Sci. U.S.A.">
        <title>Comparative genomics of Ceriporiopsis subvermispora and Phanerochaete chrysosporium provide insight into selective ligninolysis.</title>
        <authorList>
            <person name="Fernandez-Fueyo E."/>
            <person name="Ruiz-Duenas F.J."/>
            <person name="Ferreira P."/>
            <person name="Floudas D."/>
            <person name="Hibbett D.S."/>
            <person name="Canessa P."/>
            <person name="Larrondo L.F."/>
            <person name="James T.Y."/>
            <person name="Seelenfreund D."/>
            <person name="Lobos S."/>
            <person name="Polanco R."/>
            <person name="Tello M."/>
            <person name="Honda Y."/>
            <person name="Watanabe T."/>
            <person name="Watanabe T."/>
            <person name="Ryu J.S."/>
            <person name="Kubicek C.P."/>
            <person name="Schmoll M."/>
            <person name="Gaskell J."/>
            <person name="Hammel K.E."/>
            <person name="St John F.J."/>
            <person name="Vanden Wymelenberg A."/>
            <person name="Sabat G."/>
            <person name="Splinter BonDurant S."/>
            <person name="Syed K."/>
            <person name="Yadav J.S."/>
            <person name="Doddapaneni H."/>
            <person name="Subramanian V."/>
            <person name="Lavin J.L."/>
            <person name="Oguiza J.A."/>
            <person name="Perez G."/>
            <person name="Pisabarro A.G."/>
            <person name="Ramirez L."/>
            <person name="Santoyo F."/>
            <person name="Master E."/>
            <person name="Coutinho P.M."/>
            <person name="Henrissat B."/>
            <person name="Lombard V."/>
            <person name="Magnuson J.K."/>
            <person name="Kuees U."/>
            <person name="Hori C."/>
            <person name="Igarashi K."/>
            <person name="Samejima M."/>
            <person name="Held B.W."/>
            <person name="Barry K.W."/>
            <person name="LaButti K.M."/>
            <person name="Lapidus A."/>
            <person name="Lindquist E.A."/>
            <person name="Lucas S.M."/>
            <person name="Riley R."/>
            <person name="Salamov A.A."/>
            <person name="Hoffmeister D."/>
            <person name="Schwenk D."/>
            <person name="Hadar Y."/>
            <person name="Yarden O."/>
            <person name="de Vries R.P."/>
            <person name="Wiebenga A."/>
            <person name="Stenlid J."/>
            <person name="Eastwood D."/>
            <person name="Grigoriev I.V."/>
            <person name="Berka R.M."/>
            <person name="Blanchette R.A."/>
            <person name="Kersten P."/>
            <person name="Martinez A.T."/>
            <person name="Vicuna R."/>
            <person name="Cullen D."/>
        </authorList>
    </citation>
    <scope>NUCLEOTIDE SEQUENCE [LARGE SCALE GENOMIC DNA]</scope>
    <source>
        <strain evidence="1 2">B</strain>
    </source>
</reference>
<evidence type="ECO:0000313" key="2">
    <source>
        <dbReference type="Proteomes" id="UP000016930"/>
    </source>
</evidence>
<name>M2Q3Y6_CERS8</name>
<dbReference type="Proteomes" id="UP000016930">
    <property type="component" value="Unassembled WGS sequence"/>
</dbReference>
<proteinExistence type="predicted"/>
<sequence length="164" mass="19032">MEDAQYAYVSQERTTLGTAPVVSKRPTWRLRLRDPRFVDGIWEVCNSVGDGFSEGSSGTLHCGFNPRSGGWHSYTRIIGLKQWCLSIWWDHILELSKKHAIQVNSLILVHQYEQKAQIFPSCDIFPSYDEEHSAIRVLDSFDLFFHMDPDINHDNQGQRENWGY</sequence>
<dbReference type="AlphaFoldDB" id="M2Q3Y6"/>
<keyword evidence="2" id="KW-1185">Reference proteome</keyword>
<evidence type="ECO:0000313" key="1">
    <source>
        <dbReference type="EMBL" id="EMD31493.1"/>
    </source>
</evidence>
<dbReference type="OrthoDB" id="10647775at2759"/>
<dbReference type="EMBL" id="KB445818">
    <property type="protein sequence ID" value="EMD31493.1"/>
    <property type="molecule type" value="Genomic_DNA"/>
</dbReference>
<protein>
    <submittedName>
        <fullName evidence="1">Uncharacterized protein</fullName>
    </submittedName>
</protein>
<gene>
    <name evidence="1" type="ORF">CERSUDRAFT_127366</name>
</gene>